<feature type="transmembrane region" description="Helical" evidence="8">
    <location>
        <begin position="108"/>
        <end position="129"/>
    </location>
</feature>
<keyword evidence="3" id="KW-1003">Cell membrane</keyword>
<protein>
    <submittedName>
        <fullName evidence="10">MFS transporter</fullName>
    </submittedName>
</protein>
<comment type="subcellular location">
    <subcellularLocation>
        <location evidence="1">Cell membrane</location>
        <topology evidence="1">Multi-pass membrane protein</topology>
    </subcellularLocation>
</comment>
<feature type="transmembrane region" description="Helical" evidence="8">
    <location>
        <begin position="320"/>
        <end position="341"/>
    </location>
</feature>
<dbReference type="Proteomes" id="UP000321805">
    <property type="component" value="Chromosome"/>
</dbReference>
<evidence type="ECO:0000313" key="11">
    <source>
        <dbReference type="Proteomes" id="UP000321805"/>
    </source>
</evidence>
<feature type="domain" description="Major facilitator superfamily (MFS) profile" evidence="9">
    <location>
        <begin position="17"/>
        <end position="410"/>
    </location>
</feature>
<feature type="transmembrane region" description="Helical" evidence="8">
    <location>
        <begin position="141"/>
        <end position="161"/>
    </location>
</feature>
<dbReference type="PROSITE" id="PS50850">
    <property type="entry name" value="MFS"/>
    <property type="match status" value="1"/>
</dbReference>
<dbReference type="EMBL" id="CP042430">
    <property type="protein sequence ID" value="QEC48207.1"/>
    <property type="molecule type" value="Genomic_DNA"/>
</dbReference>
<reference evidence="10 11" key="1">
    <citation type="journal article" date="2018" name="J. Microbiol.">
        <title>Baekduia soli gen. nov., sp. nov., a novel bacterium isolated from the soil of Baekdu Mountain and proposal of a novel family name, Baekduiaceae fam. nov.</title>
        <authorList>
            <person name="An D.S."/>
            <person name="Siddiqi M.Z."/>
            <person name="Kim K.H."/>
            <person name="Yu H.S."/>
            <person name="Im W.T."/>
        </authorList>
    </citation>
    <scope>NUCLEOTIDE SEQUENCE [LARGE SCALE GENOMIC DNA]</scope>
    <source>
        <strain evidence="10 11">BR7-21</strain>
    </source>
</reference>
<evidence type="ECO:0000256" key="1">
    <source>
        <dbReference type="ARBA" id="ARBA00004651"/>
    </source>
</evidence>
<accession>A0A5B8U5D6</accession>
<sequence length="441" mass="45014">MSRPQVRLGLRENAAQFSLLVAVNAFVGAMVGLERSTLPLLGREEFHVASSAAVLSFIVAFGLAKAFTNLGAGALAQRAGRRRLLIAGWAVALPVPLLIAVAPSWGWIVAANLLLGVNQGLAWSMTVVMKIDLVGPRRRGLALGLNEAAGYGGVALAAGLSGVMAAEFAARDVLVVAGAVIAGTAFLLSVLFVRDTAEHVALEQAAHHPTAGGNPPRLREAFARATYRVPALRSCSQAGLVNNLNDGLAWGLVPLFLAAHGAGAAQIGLVAAVYPGVWSIAQIVTGHWSDTVGRKPLIVTGMLVQAVALTLLSLSGGSVAVATGTAALLGIGTALVYPTLIAAMSDAVSPIARAPVVGVYRFWRDMGYALGALLAGGVADALGYGGAIAIVAGLTAASGLWVLRDMPKRPPGSRPGAASTMHPAEHRSGLEATSPSKVEVT</sequence>
<gene>
    <name evidence="10" type="ORF">FSW04_11955</name>
</gene>
<dbReference type="GO" id="GO:0005886">
    <property type="term" value="C:plasma membrane"/>
    <property type="evidence" value="ECO:0007669"/>
    <property type="project" value="UniProtKB-SubCell"/>
</dbReference>
<evidence type="ECO:0000256" key="5">
    <source>
        <dbReference type="ARBA" id="ARBA00022989"/>
    </source>
</evidence>
<proteinExistence type="predicted"/>
<evidence type="ECO:0000259" key="9">
    <source>
        <dbReference type="PROSITE" id="PS50850"/>
    </source>
</evidence>
<dbReference type="PANTHER" id="PTHR23517:SF3">
    <property type="entry name" value="INTEGRAL MEMBRANE TRANSPORT PROTEIN"/>
    <property type="match status" value="1"/>
</dbReference>
<dbReference type="InterPro" id="IPR020846">
    <property type="entry name" value="MFS_dom"/>
</dbReference>
<evidence type="ECO:0000256" key="3">
    <source>
        <dbReference type="ARBA" id="ARBA00022475"/>
    </source>
</evidence>
<feature type="transmembrane region" description="Helical" evidence="8">
    <location>
        <begin position="84"/>
        <end position="102"/>
    </location>
</feature>
<dbReference type="InterPro" id="IPR011701">
    <property type="entry name" value="MFS"/>
</dbReference>
<feature type="transmembrane region" description="Helical" evidence="8">
    <location>
        <begin position="173"/>
        <end position="193"/>
    </location>
</feature>
<dbReference type="OrthoDB" id="9810492at2"/>
<evidence type="ECO:0000256" key="8">
    <source>
        <dbReference type="SAM" id="Phobius"/>
    </source>
</evidence>
<feature type="transmembrane region" description="Helical" evidence="8">
    <location>
        <begin position="53"/>
        <end position="72"/>
    </location>
</feature>
<evidence type="ECO:0000313" key="10">
    <source>
        <dbReference type="EMBL" id="QEC48207.1"/>
    </source>
</evidence>
<feature type="compositionally biased region" description="Polar residues" evidence="7">
    <location>
        <begin position="431"/>
        <end position="441"/>
    </location>
</feature>
<keyword evidence="11" id="KW-1185">Reference proteome</keyword>
<dbReference type="RefSeq" id="WP_146919489.1">
    <property type="nucleotide sequence ID" value="NZ_CP042430.1"/>
</dbReference>
<dbReference type="GO" id="GO:0022857">
    <property type="term" value="F:transmembrane transporter activity"/>
    <property type="evidence" value="ECO:0007669"/>
    <property type="project" value="InterPro"/>
</dbReference>
<dbReference type="CDD" id="cd17325">
    <property type="entry name" value="MFS_MdtG_SLC18_like"/>
    <property type="match status" value="1"/>
</dbReference>
<name>A0A5B8U5D6_9ACTN</name>
<evidence type="ECO:0000256" key="4">
    <source>
        <dbReference type="ARBA" id="ARBA00022692"/>
    </source>
</evidence>
<dbReference type="PANTHER" id="PTHR23517">
    <property type="entry name" value="RESISTANCE PROTEIN MDTM, PUTATIVE-RELATED-RELATED"/>
    <property type="match status" value="1"/>
</dbReference>
<feature type="transmembrane region" description="Helical" evidence="8">
    <location>
        <begin position="12"/>
        <end position="33"/>
    </location>
</feature>
<dbReference type="AlphaFoldDB" id="A0A5B8U5D6"/>
<evidence type="ECO:0000256" key="7">
    <source>
        <dbReference type="SAM" id="MobiDB-lite"/>
    </source>
</evidence>
<organism evidence="10 11">
    <name type="scientific">Baekduia soli</name>
    <dbReference type="NCBI Taxonomy" id="496014"/>
    <lineage>
        <taxon>Bacteria</taxon>
        <taxon>Bacillati</taxon>
        <taxon>Actinomycetota</taxon>
        <taxon>Thermoleophilia</taxon>
        <taxon>Solirubrobacterales</taxon>
        <taxon>Baekduiaceae</taxon>
        <taxon>Baekduia</taxon>
    </lineage>
</organism>
<feature type="region of interest" description="Disordered" evidence="7">
    <location>
        <begin position="409"/>
        <end position="441"/>
    </location>
</feature>
<feature type="transmembrane region" description="Helical" evidence="8">
    <location>
        <begin position="297"/>
        <end position="314"/>
    </location>
</feature>
<dbReference type="KEGG" id="bsol:FSW04_11955"/>
<keyword evidence="5 8" id="KW-1133">Transmembrane helix</keyword>
<dbReference type="SUPFAM" id="SSF103473">
    <property type="entry name" value="MFS general substrate transporter"/>
    <property type="match status" value="1"/>
</dbReference>
<evidence type="ECO:0000256" key="6">
    <source>
        <dbReference type="ARBA" id="ARBA00023136"/>
    </source>
</evidence>
<keyword evidence="2" id="KW-0813">Transport</keyword>
<dbReference type="InterPro" id="IPR050171">
    <property type="entry name" value="MFS_Transporters"/>
</dbReference>
<dbReference type="Pfam" id="PF07690">
    <property type="entry name" value="MFS_1"/>
    <property type="match status" value="2"/>
</dbReference>
<evidence type="ECO:0000256" key="2">
    <source>
        <dbReference type="ARBA" id="ARBA00022448"/>
    </source>
</evidence>
<keyword evidence="6 8" id="KW-0472">Membrane</keyword>
<dbReference type="Gene3D" id="1.20.1250.20">
    <property type="entry name" value="MFS general substrate transporter like domains"/>
    <property type="match status" value="2"/>
</dbReference>
<keyword evidence="4 8" id="KW-0812">Transmembrane</keyword>
<feature type="transmembrane region" description="Helical" evidence="8">
    <location>
        <begin position="385"/>
        <end position="403"/>
    </location>
</feature>
<dbReference type="InterPro" id="IPR036259">
    <property type="entry name" value="MFS_trans_sf"/>
</dbReference>